<protein>
    <submittedName>
        <fullName evidence="2">Uncharacterized protein</fullName>
    </submittedName>
</protein>
<name>A0ABR2J1N0_9EUKA</name>
<keyword evidence="1" id="KW-1133">Transmembrane helix</keyword>
<evidence type="ECO:0000256" key="1">
    <source>
        <dbReference type="SAM" id="Phobius"/>
    </source>
</evidence>
<dbReference type="Proteomes" id="UP001470230">
    <property type="component" value="Unassembled WGS sequence"/>
</dbReference>
<comment type="caution">
    <text evidence="2">The sequence shown here is derived from an EMBL/GenBank/DDBJ whole genome shotgun (WGS) entry which is preliminary data.</text>
</comment>
<evidence type="ECO:0000313" key="3">
    <source>
        <dbReference type="Proteomes" id="UP001470230"/>
    </source>
</evidence>
<organism evidence="2 3">
    <name type="scientific">Tritrichomonas musculus</name>
    <dbReference type="NCBI Taxonomy" id="1915356"/>
    <lineage>
        <taxon>Eukaryota</taxon>
        <taxon>Metamonada</taxon>
        <taxon>Parabasalia</taxon>
        <taxon>Tritrichomonadida</taxon>
        <taxon>Tritrichomonadidae</taxon>
        <taxon>Tritrichomonas</taxon>
    </lineage>
</organism>
<evidence type="ECO:0000313" key="2">
    <source>
        <dbReference type="EMBL" id="KAK8871517.1"/>
    </source>
</evidence>
<proteinExistence type="predicted"/>
<dbReference type="EMBL" id="JAPFFF010000013">
    <property type="protein sequence ID" value="KAK8871517.1"/>
    <property type="molecule type" value="Genomic_DNA"/>
</dbReference>
<accession>A0ABR2J1N0</accession>
<gene>
    <name evidence="2" type="ORF">M9Y10_007246</name>
</gene>
<feature type="transmembrane region" description="Helical" evidence="1">
    <location>
        <begin position="313"/>
        <end position="337"/>
    </location>
</feature>
<keyword evidence="1" id="KW-0472">Membrane</keyword>
<keyword evidence="3" id="KW-1185">Reference proteome</keyword>
<sequence>MIGFFFAFSTCALQNCRLSAENVAGVQTMKDLFSIKCNNILLTNITSASSSEPFLEINEFSEMDNDITVTFTNCDFSKSSTLAYYQTDQWQNTVINARNTLIGGGFKRNSNIVKVLLENCLINLTMISENGNTLSNQNVIFKKCKFVGSNSMFNSALFNYFFHLGYDEFNVEFIDCEFNLDENWNSYDSHLEAPSKQFIVINNPAMFTVNISFIRCFTSNNFKDANYKFIKISNLTNNEDNVRIVGEDNSFPIQWSTVSSEDDLFKESDWEILINSTDYIPTQEPSFIYSSNNTPADSGEGAASGNSNKSKTWMIVAIVFMAAFVVAIVALVIVLVLKRKKYDRSENE</sequence>
<reference evidence="2 3" key="1">
    <citation type="submission" date="2024-04" db="EMBL/GenBank/DDBJ databases">
        <title>Tritrichomonas musculus Genome.</title>
        <authorList>
            <person name="Alves-Ferreira E."/>
            <person name="Grigg M."/>
            <person name="Lorenzi H."/>
            <person name="Galac M."/>
        </authorList>
    </citation>
    <scope>NUCLEOTIDE SEQUENCE [LARGE SCALE GENOMIC DNA]</scope>
    <source>
        <strain evidence="2 3">EAF2021</strain>
    </source>
</reference>
<keyword evidence="1" id="KW-0812">Transmembrane</keyword>